<dbReference type="STRING" id="1246995.AFR_38930"/>
<organism evidence="5 6">
    <name type="scientific">Actinoplanes friuliensis DSM 7358</name>
    <dbReference type="NCBI Taxonomy" id="1246995"/>
    <lineage>
        <taxon>Bacteria</taxon>
        <taxon>Bacillati</taxon>
        <taxon>Actinomycetota</taxon>
        <taxon>Actinomycetes</taxon>
        <taxon>Micromonosporales</taxon>
        <taxon>Micromonosporaceae</taxon>
        <taxon>Actinoplanes</taxon>
    </lineage>
</organism>
<dbReference type="PANTHER" id="PTHR24421:SF61">
    <property type="entry name" value="OXYGEN SENSOR HISTIDINE KINASE NREB"/>
    <property type="match status" value="1"/>
</dbReference>
<evidence type="ECO:0000256" key="1">
    <source>
        <dbReference type="ARBA" id="ARBA00022679"/>
    </source>
</evidence>
<dbReference type="EMBL" id="CP006272">
    <property type="protein sequence ID" value="AGZ46040.1"/>
    <property type="molecule type" value="Genomic_DNA"/>
</dbReference>
<keyword evidence="3" id="KW-0902">Two-component regulatory system</keyword>
<name>U5WDH2_9ACTN</name>
<dbReference type="KEGG" id="afs:AFR_38930"/>
<keyword evidence="6" id="KW-1185">Reference proteome</keyword>
<dbReference type="GO" id="GO:0016301">
    <property type="term" value="F:kinase activity"/>
    <property type="evidence" value="ECO:0007669"/>
    <property type="project" value="UniProtKB-KW"/>
</dbReference>
<dbReference type="HOGENOM" id="CLU_848956_0_0_11"/>
<proteinExistence type="predicted"/>
<dbReference type="InterPro" id="IPR036890">
    <property type="entry name" value="HATPase_C_sf"/>
</dbReference>
<feature type="domain" description="Histidine kinase/HSP90-like ATPase" evidence="4">
    <location>
        <begin position="234"/>
        <end position="321"/>
    </location>
</feature>
<protein>
    <submittedName>
        <fullName evidence="5">Two-component system histidine kinase</fullName>
    </submittedName>
</protein>
<evidence type="ECO:0000313" key="5">
    <source>
        <dbReference type="EMBL" id="AGZ46040.1"/>
    </source>
</evidence>
<dbReference type="PANTHER" id="PTHR24421">
    <property type="entry name" value="NITRATE/NITRITE SENSOR PROTEIN NARX-RELATED"/>
    <property type="match status" value="1"/>
</dbReference>
<dbReference type="Gene3D" id="3.30.565.10">
    <property type="entry name" value="Histidine kinase-like ATPase, C-terminal domain"/>
    <property type="match status" value="1"/>
</dbReference>
<evidence type="ECO:0000259" key="4">
    <source>
        <dbReference type="Pfam" id="PF02518"/>
    </source>
</evidence>
<dbReference type="InterPro" id="IPR003594">
    <property type="entry name" value="HATPase_dom"/>
</dbReference>
<dbReference type="GO" id="GO:0000160">
    <property type="term" value="P:phosphorelay signal transduction system"/>
    <property type="evidence" value="ECO:0007669"/>
    <property type="project" value="UniProtKB-KW"/>
</dbReference>
<dbReference type="RefSeq" id="WP_023562374.1">
    <property type="nucleotide sequence ID" value="NC_022657.1"/>
</dbReference>
<dbReference type="AlphaFoldDB" id="U5WDH2"/>
<dbReference type="InterPro" id="IPR050482">
    <property type="entry name" value="Sensor_HK_TwoCompSys"/>
</dbReference>
<evidence type="ECO:0000256" key="3">
    <source>
        <dbReference type="ARBA" id="ARBA00023012"/>
    </source>
</evidence>
<reference evidence="5 6" key="1">
    <citation type="journal article" date="2014" name="J. Biotechnol.">
        <title>Complete genome sequence of the actinobacterium Actinoplanes friuliensis HAG 010964, producer of the lipopeptide antibiotic friulimycin.</title>
        <authorList>
            <person name="Ruckert C."/>
            <person name="Szczepanowski R."/>
            <person name="Albersmeier A."/>
            <person name="Goesmann A."/>
            <person name="Fischer N."/>
            <person name="Steinkamper A."/>
            <person name="Puhler A."/>
            <person name="Biener R."/>
            <person name="Schwartz D."/>
            <person name="Kalinowski J."/>
        </authorList>
    </citation>
    <scope>NUCLEOTIDE SEQUENCE [LARGE SCALE GENOMIC DNA]</scope>
    <source>
        <strain evidence="5 6">DSM 7358</strain>
    </source>
</reference>
<keyword evidence="2 5" id="KW-0418">Kinase</keyword>
<sequence length="327" mass="34130">MTRNTRVVVAGGGTDGRHLPRGRTGFTVTAQVPSLSDPRCHDADLVVLDLDFDRNAVDLVALATATALPPVLVTGTSLLRSDIWMARRCGARGYVAPTGRTLPALRALRDGEEHWPTGLGAAPAWLAEPDPLIRFGVFTRMREHARYARLLHDNVLQTLEGLALLPSTDAAVRGLLAGEAARLRAFIAGPPGTTNPGLAGALSALADEHRARGLQISLSTVGVDDLAPAAVSAVTDAVAEALRNVVKHAATDRATVVVRRRGGTVVVRVADSGSGFDPVARPAGFGLAESIGGRLSAVGGRVSVTAAPGRGTVLELTVPVRRQHVIR</sequence>
<dbReference type="PATRIC" id="fig|1246995.3.peg.7879"/>
<evidence type="ECO:0000256" key="2">
    <source>
        <dbReference type="ARBA" id="ARBA00022777"/>
    </source>
</evidence>
<dbReference type="Pfam" id="PF02518">
    <property type="entry name" value="HATPase_c"/>
    <property type="match status" value="1"/>
</dbReference>
<dbReference type="CDD" id="cd16917">
    <property type="entry name" value="HATPase_UhpB-NarQ-NarX-like"/>
    <property type="match status" value="1"/>
</dbReference>
<dbReference type="eggNOG" id="COG4585">
    <property type="taxonomic scope" value="Bacteria"/>
</dbReference>
<dbReference type="OrthoDB" id="5125370at2"/>
<accession>U5WDH2</accession>
<evidence type="ECO:0000313" key="6">
    <source>
        <dbReference type="Proteomes" id="UP000017746"/>
    </source>
</evidence>
<gene>
    <name evidence="5" type="ORF">AFR_38930</name>
</gene>
<dbReference type="SUPFAM" id="SSF55874">
    <property type="entry name" value="ATPase domain of HSP90 chaperone/DNA topoisomerase II/histidine kinase"/>
    <property type="match status" value="1"/>
</dbReference>
<dbReference type="Proteomes" id="UP000017746">
    <property type="component" value="Chromosome"/>
</dbReference>
<keyword evidence="1" id="KW-0808">Transferase</keyword>